<sequence length="146" mass="16468">MSSSFLQLLAKTHPWGLVLLFVLGFALISRAVSWVSGWNGLARQFRADGPAPSNLRNFTSGRIGWLDYNNCLAVGGDAQGLYLVPNLVFRLFHPPLRIPWSEIHDRELTSFFFVKLDSFRAGEHSTRIRLRAGVTESFDFYLPPAN</sequence>
<accession>L7UI43</accession>
<dbReference type="AlphaFoldDB" id="L7UI43"/>
<name>L7UI43_MYXSD</name>
<dbReference type="HOGENOM" id="CLU_125354_0_0_7"/>
<dbReference type="PATRIC" id="fig|1278073.3.peg.4905"/>
<organism evidence="1 2">
    <name type="scientific">Myxococcus stipitatus (strain DSM 14675 / JCM 12634 / Mx s8)</name>
    <dbReference type="NCBI Taxonomy" id="1278073"/>
    <lineage>
        <taxon>Bacteria</taxon>
        <taxon>Pseudomonadati</taxon>
        <taxon>Myxococcota</taxon>
        <taxon>Myxococcia</taxon>
        <taxon>Myxococcales</taxon>
        <taxon>Cystobacterineae</taxon>
        <taxon>Myxococcaceae</taxon>
        <taxon>Myxococcus</taxon>
    </lineage>
</organism>
<evidence type="ECO:0000313" key="2">
    <source>
        <dbReference type="Proteomes" id="UP000011131"/>
    </source>
</evidence>
<dbReference type="OrthoDB" id="5383389at2"/>
<dbReference type="Proteomes" id="UP000011131">
    <property type="component" value="Chromosome"/>
</dbReference>
<dbReference type="eggNOG" id="ENOG5033GH9">
    <property type="taxonomic scope" value="Bacteria"/>
</dbReference>
<reference evidence="1 2" key="1">
    <citation type="journal article" date="2013" name="Genome Announc.">
        <title>Complete genome sequence of Myxococcus stipitatus strain DSM 14675, a fruiting myxobacterium.</title>
        <authorList>
            <person name="Huntley S."/>
            <person name="Kneip S."/>
            <person name="Treuner-Lange A."/>
            <person name="Sogaard-Andersen L."/>
        </authorList>
    </citation>
    <scope>NUCLEOTIDE SEQUENCE [LARGE SCALE GENOMIC DNA]</scope>
    <source>
        <strain evidence="2">DSM 14675 / JCM 12634 / Mx s8</strain>
    </source>
</reference>
<dbReference type="KEGG" id="msd:MYSTI_04834"/>
<protein>
    <submittedName>
        <fullName evidence="1">Uncharacterized protein</fullName>
    </submittedName>
</protein>
<evidence type="ECO:0000313" key="1">
    <source>
        <dbReference type="EMBL" id="AGC46124.1"/>
    </source>
</evidence>
<dbReference type="RefSeq" id="WP_015350380.1">
    <property type="nucleotide sequence ID" value="NC_020126.1"/>
</dbReference>
<dbReference type="STRING" id="1278073.MYSTI_04834"/>
<gene>
    <name evidence="1" type="ordered locus">MYSTI_04834</name>
</gene>
<keyword evidence="2" id="KW-1185">Reference proteome</keyword>
<proteinExistence type="predicted"/>
<dbReference type="EMBL" id="CP004025">
    <property type="protein sequence ID" value="AGC46124.1"/>
    <property type="molecule type" value="Genomic_DNA"/>
</dbReference>